<dbReference type="InterPro" id="IPR036895">
    <property type="entry name" value="Uracil-DNA_glycosylase-like_sf"/>
</dbReference>
<gene>
    <name evidence="1" type="ORF">HYN56_11365</name>
</gene>
<dbReference type="EMBL" id="CP029255">
    <property type="protein sequence ID" value="AWK04790.1"/>
    <property type="molecule type" value="Genomic_DNA"/>
</dbReference>
<accession>A0A2S1YL26</accession>
<organism evidence="1 2">
    <name type="scientific">Flavobacterium crocinum</name>
    <dbReference type="NCBI Taxonomy" id="2183896"/>
    <lineage>
        <taxon>Bacteria</taxon>
        <taxon>Pseudomonadati</taxon>
        <taxon>Bacteroidota</taxon>
        <taxon>Flavobacteriia</taxon>
        <taxon>Flavobacteriales</taxon>
        <taxon>Flavobacteriaceae</taxon>
        <taxon>Flavobacterium</taxon>
    </lineage>
</organism>
<evidence type="ECO:0000313" key="1">
    <source>
        <dbReference type="EMBL" id="AWK04790.1"/>
    </source>
</evidence>
<dbReference type="Gene3D" id="3.40.470.10">
    <property type="entry name" value="Uracil-DNA glycosylase-like domain"/>
    <property type="match status" value="1"/>
</dbReference>
<name>A0A2S1YL26_9FLAO</name>
<dbReference type="RefSeq" id="WP_109192274.1">
    <property type="nucleotide sequence ID" value="NZ_CP029255.1"/>
</dbReference>
<evidence type="ECO:0008006" key="3">
    <source>
        <dbReference type="Google" id="ProtNLM"/>
    </source>
</evidence>
<proteinExistence type="predicted"/>
<dbReference type="AlphaFoldDB" id="A0A2S1YL26"/>
<protein>
    <recommendedName>
        <fullName evidence="3">DNA glycosylase</fullName>
    </recommendedName>
</protein>
<dbReference type="KEGG" id="fcr:HYN56_11365"/>
<evidence type="ECO:0000313" key="2">
    <source>
        <dbReference type="Proteomes" id="UP000245250"/>
    </source>
</evidence>
<keyword evidence="2" id="KW-1185">Reference proteome</keyword>
<dbReference type="OrthoDB" id="9799921at2"/>
<reference evidence="1 2" key="1">
    <citation type="submission" date="2018-05" db="EMBL/GenBank/DDBJ databases">
        <title>Genome sequencing of Flavobacterium sp. HYN0056.</title>
        <authorList>
            <person name="Yi H."/>
            <person name="Baek C."/>
        </authorList>
    </citation>
    <scope>NUCLEOTIDE SEQUENCE [LARGE SCALE GENOMIC DNA]</scope>
    <source>
        <strain evidence="1 2">HYN0056</strain>
    </source>
</reference>
<dbReference type="SUPFAM" id="SSF52141">
    <property type="entry name" value="Uracil-DNA glycosylase-like"/>
    <property type="match status" value="1"/>
</dbReference>
<sequence length="205" mass="23542">MDYITKNTFTKEIHPWQPFVPKNADKLILGTFPTHERNRGTYKFYYPNTNNEFWKILFDIAGLGLEDSQEKDPIKLRKHVLTKLGLGIADICTVIYRQKTSSNDNALFPIEFTDIFLLLDNHPSIKTLIVTSSSKNSSTLAWLHQYCNLNGYTFKIPKGRLPKSTILNFTNRTIRIEIIPSSSGQSPIKGNERLEMYKIALLKST</sequence>
<dbReference type="Proteomes" id="UP000245250">
    <property type="component" value="Chromosome"/>
</dbReference>